<keyword evidence="2" id="KW-1015">Disulfide bond</keyword>
<keyword evidence="6" id="KW-1185">Reference proteome</keyword>
<dbReference type="AlphaFoldDB" id="A0AAN7PAT7"/>
<evidence type="ECO:0000313" key="6">
    <source>
        <dbReference type="Proteomes" id="UP001353858"/>
    </source>
</evidence>
<feature type="domain" description="TIL" evidence="4">
    <location>
        <begin position="26"/>
        <end position="79"/>
    </location>
</feature>
<keyword evidence="3" id="KW-0732">Signal</keyword>
<dbReference type="InterPro" id="IPR036084">
    <property type="entry name" value="Ser_inhib-like_sf"/>
</dbReference>
<dbReference type="CDD" id="cd19941">
    <property type="entry name" value="TIL"/>
    <property type="match status" value="1"/>
</dbReference>
<feature type="signal peptide" evidence="3">
    <location>
        <begin position="1"/>
        <end position="23"/>
    </location>
</feature>
<reference evidence="6" key="1">
    <citation type="submission" date="2023-01" db="EMBL/GenBank/DDBJ databases">
        <title>Key to firefly adult light organ development and bioluminescence: homeobox transcription factors regulate luciferase expression and transportation to peroxisome.</title>
        <authorList>
            <person name="Fu X."/>
        </authorList>
    </citation>
    <scope>NUCLEOTIDE SEQUENCE [LARGE SCALE GENOMIC DNA]</scope>
</reference>
<dbReference type="InterPro" id="IPR002919">
    <property type="entry name" value="TIL_dom"/>
</dbReference>
<name>A0AAN7PAT7_9COLE</name>
<evidence type="ECO:0000259" key="4">
    <source>
        <dbReference type="Pfam" id="PF01826"/>
    </source>
</evidence>
<accession>A0AAN7PAT7</accession>
<dbReference type="InterPro" id="IPR051368">
    <property type="entry name" value="SerProtInhib-TIL_Domain"/>
</dbReference>
<dbReference type="Proteomes" id="UP001353858">
    <property type="component" value="Unassembled WGS sequence"/>
</dbReference>
<dbReference type="GO" id="GO:0030414">
    <property type="term" value="F:peptidase inhibitor activity"/>
    <property type="evidence" value="ECO:0007669"/>
    <property type="project" value="UniProtKB-KW"/>
</dbReference>
<evidence type="ECO:0000256" key="1">
    <source>
        <dbReference type="ARBA" id="ARBA00022690"/>
    </source>
</evidence>
<dbReference type="Pfam" id="PF01826">
    <property type="entry name" value="TIL"/>
    <property type="match status" value="1"/>
</dbReference>
<dbReference type="PANTHER" id="PTHR23259:SF69">
    <property type="entry name" value="GEO11767P1-RELATED"/>
    <property type="match status" value="1"/>
</dbReference>
<dbReference type="PANTHER" id="PTHR23259">
    <property type="entry name" value="RIDDLE"/>
    <property type="match status" value="1"/>
</dbReference>
<organism evidence="5 6">
    <name type="scientific">Aquatica leii</name>
    <dbReference type="NCBI Taxonomy" id="1421715"/>
    <lineage>
        <taxon>Eukaryota</taxon>
        <taxon>Metazoa</taxon>
        <taxon>Ecdysozoa</taxon>
        <taxon>Arthropoda</taxon>
        <taxon>Hexapoda</taxon>
        <taxon>Insecta</taxon>
        <taxon>Pterygota</taxon>
        <taxon>Neoptera</taxon>
        <taxon>Endopterygota</taxon>
        <taxon>Coleoptera</taxon>
        <taxon>Polyphaga</taxon>
        <taxon>Elateriformia</taxon>
        <taxon>Elateroidea</taxon>
        <taxon>Lampyridae</taxon>
        <taxon>Luciolinae</taxon>
        <taxon>Aquatica</taxon>
    </lineage>
</organism>
<dbReference type="Gene3D" id="2.10.25.10">
    <property type="entry name" value="Laminin"/>
    <property type="match status" value="1"/>
</dbReference>
<protein>
    <recommendedName>
        <fullName evidence="4">TIL domain-containing protein</fullName>
    </recommendedName>
</protein>
<comment type="caution">
    <text evidence="5">The sequence shown here is derived from an EMBL/GenBank/DDBJ whole genome shotgun (WGS) entry which is preliminary data.</text>
</comment>
<proteinExistence type="predicted"/>
<dbReference type="SUPFAM" id="SSF57567">
    <property type="entry name" value="Serine protease inhibitors"/>
    <property type="match status" value="1"/>
</dbReference>
<dbReference type="EMBL" id="JARPUR010000002">
    <property type="protein sequence ID" value="KAK4881202.1"/>
    <property type="molecule type" value="Genomic_DNA"/>
</dbReference>
<evidence type="ECO:0000256" key="3">
    <source>
        <dbReference type="SAM" id="SignalP"/>
    </source>
</evidence>
<gene>
    <name evidence="5" type="ORF">RN001_004521</name>
</gene>
<feature type="chain" id="PRO_5042829333" description="TIL domain-containing protein" evidence="3">
    <location>
        <begin position="24"/>
        <end position="79"/>
    </location>
</feature>
<evidence type="ECO:0000256" key="2">
    <source>
        <dbReference type="ARBA" id="ARBA00023157"/>
    </source>
</evidence>
<keyword evidence="1" id="KW-0646">Protease inhibitor</keyword>
<evidence type="ECO:0000313" key="5">
    <source>
        <dbReference type="EMBL" id="KAK4881202.1"/>
    </source>
</evidence>
<sequence length="79" mass="8587">MFVAVMYLQLSLLVVISVNYSTAEVCGKNEVFSICSSHCPATCKNPIPGPCILSCRVGCMCKQGYLKNSQEECVSNNEC</sequence>